<gene>
    <name evidence="3" type="primary">mrfH_2</name>
    <name evidence="3" type="ORF">ERS008530_00571</name>
</gene>
<evidence type="ECO:0000259" key="2">
    <source>
        <dbReference type="Pfam" id="PF00419"/>
    </source>
</evidence>
<dbReference type="Pfam" id="PF00419">
    <property type="entry name" value="Fimbrial"/>
    <property type="match status" value="1"/>
</dbReference>
<reference evidence="3 4" key="1">
    <citation type="submission" date="2015-03" db="EMBL/GenBank/DDBJ databases">
        <authorList>
            <person name="Murphy D."/>
        </authorList>
    </citation>
    <scope>NUCLEOTIDE SEQUENCE [LARGE SCALE GENOMIC DNA]</scope>
    <source>
        <strain evidence="3 4">BR165/97</strain>
    </source>
</reference>
<evidence type="ECO:0000256" key="1">
    <source>
        <dbReference type="SAM" id="SignalP"/>
    </source>
</evidence>
<protein>
    <submittedName>
        <fullName evidence="3">Exported pilin protein</fullName>
    </submittedName>
</protein>
<dbReference type="OrthoDB" id="6462343at2"/>
<organism evidence="3 4">
    <name type="scientific">Yersinia intermedia</name>
    <dbReference type="NCBI Taxonomy" id="631"/>
    <lineage>
        <taxon>Bacteria</taxon>
        <taxon>Pseudomonadati</taxon>
        <taxon>Pseudomonadota</taxon>
        <taxon>Gammaproteobacteria</taxon>
        <taxon>Enterobacterales</taxon>
        <taxon>Yersiniaceae</taxon>
        <taxon>Yersinia</taxon>
    </lineage>
</organism>
<proteinExistence type="predicted"/>
<evidence type="ECO:0000313" key="4">
    <source>
        <dbReference type="Proteomes" id="UP000038750"/>
    </source>
</evidence>
<dbReference type="RefSeq" id="WP_050072700.1">
    <property type="nucleotide sequence ID" value="NZ_CABHXU010000170.1"/>
</dbReference>
<feature type="domain" description="Fimbrial-type adhesion" evidence="2">
    <location>
        <begin position="28"/>
        <end position="171"/>
    </location>
</feature>
<dbReference type="InterPro" id="IPR008966">
    <property type="entry name" value="Adhesion_dom_sf"/>
</dbReference>
<dbReference type="InterPro" id="IPR000259">
    <property type="entry name" value="Adhesion_dom_fimbrial"/>
</dbReference>
<dbReference type="GO" id="GO:0043709">
    <property type="term" value="P:cell adhesion involved in single-species biofilm formation"/>
    <property type="evidence" value="ECO:0007669"/>
    <property type="project" value="TreeGrafter"/>
</dbReference>
<dbReference type="PANTHER" id="PTHR33420">
    <property type="entry name" value="FIMBRIAL SUBUNIT ELFA-RELATED"/>
    <property type="match status" value="1"/>
</dbReference>
<dbReference type="SUPFAM" id="SSF49401">
    <property type="entry name" value="Bacterial adhesins"/>
    <property type="match status" value="1"/>
</dbReference>
<sequence length="172" mass="18624">MRLHSFKPALLLAGTLICSSSVFAANMAFSGELIEPACSLDKDTIPVNMGMTYTQYLYKYQRTVGTPFELLLKSCDLTHTNKVKITFDGVRNANLPTFLIVNGSTVRGVAIGLETPSGQALTLGSSENYALLAGNNVLKLNAYLQGEPNALLNQTIRPGSFTSTATFTLEYF</sequence>
<dbReference type="PANTHER" id="PTHR33420:SF26">
    <property type="entry name" value="FIMBRIAL SUBUNIT"/>
    <property type="match status" value="1"/>
</dbReference>
<feature type="signal peptide" evidence="1">
    <location>
        <begin position="1"/>
        <end position="24"/>
    </location>
</feature>
<feature type="chain" id="PRO_5030019141" evidence="1">
    <location>
        <begin position="25"/>
        <end position="172"/>
    </location>
</feature>
<dbReference type="AlphaFoldDB" id="A0A0T9LR27"/>
<dbReference type="InterPro" id="IPR036937">
    <property type="entry name" value="Adhesion_dom_fimbrial_sf"/>
</dbReference>
<dbReference type="InterPro" id="IPR050263">
    <property type="entry name" value="Bact_Fimbrial_Adh_Pro"/>
</dbReference>
<name>A0A0T9LR27_YERIN</name>
<dbReference type="eggNOG" id="COG3539">
    <property type="taxonomic scope" value="Bacteria"/>
</dbReference>
<dbReference type="Proteomes" id="UP000038750">
    <property type="component" value="Unassembled WGS sequence"/>
</dbReference>
<dbReference type="GO" id="GO:0009289">
    <property type="term" value="C:pilus"/>
    <property type="evidence" value="ECO:0007669"/>
    <property type="project" value="InterPro"/>
</dbReference>
<dbReference type="STRING" id="631.CH53_3667"/>
<evidence type="ECO:0000313" key="3">
    <source>
        <dbReference type="EMBL" id="CNF16842.1"/>
    </source>
</evidence>
<dbReference type="EMBL" id="CPZJ01000002">
    <property type="protein sequence ID" value="CNF16842.1"/>
    <property type="molecule type" value="Genomic_DNA"/>
</dbReference>
<dbReference type="Gene3D" id="2.60.40.1090">
    <property type="entry name" value="Fimbrial-type adhesion domain"/>
    <property type="match status" value="1"/>
</dbReference>
<keyword evidence="1" id="KW-0732">Signal</keyword>
<accession>A0A0T9LR27</accession>